<comment type="caution">
    <text evidence="2">The sequence shown here is derived from an EMBL/GenBank/DDBJ whole genome shotgun (WGS) entry which is preliminary data.</text>
</comment>
<dbReference type="Proteomes" id="UP001172102">
    <property type="component" value="Unassembled WGS sequence"/>
</dbReference>
<keyword evidence="3" id="KW-1185">Reference proteome</keyword>
<evidence type="ECO:0000313" key="2">
    <source>
        <dbReference type="EMBL" id="KAK0719309.1"/>
    </source>
</evidence>
<gene>
    <name evidence="2" type="ORF">B0H67DRAFT_509584</name>
</gene>
<proteinExistence type="predicted"/>
<feature type="signal peptide" evidence="1">
    <location>
        <begin position="1"/>
        <end position="30"/>
    </location>
</feature>
<name>A0AA40ANX0_9PEZI</name>
<sequence length="223" mass="24644">MLSQVLRFTLPPLTTVSSSAFLTLLRVAAAAGASKQYYGYTTVSKSPLPRKRHEVCWVIHWADNADRNNVIAELNKISTQDATSLLFRFTDAQLVDLENALQAPVCEFAHVRLSDGTTLSDPALQTSMHKTYADTFKLVGFTGGYWAYALNTNETSGVPTAAESGEWVPEGERRLGVYVLGWESIELHEDAAKTPEFAEEIIKLGPHFGPGTGAWYAKLRQYE</sequence>
<dbReference type="AlphaFoldDB" id="A0AA40ANX0"/>
<protein>
    <submittedName>
        <fullName evidence="2">Uncharacterized protein</fullName>
    </submittedName>
</protein>
<feature type="chain" id="PRO_5041240157" evidence="1">
    <location>
        <begin position="31"/>
        <end position="223"/>
    </location>
</feature>
<organism evidence="2 3">
    <name type="scientific">Lasiosphaeris hirsuta</name>
    <dbReference type="NCBI Taxonomy" id="260670"/>
    <lineage>
        <taxon>Eukaryota</taxon>
        <taxon>Fungi</taxon>
        <taxon>Dikarya</taxon>
        <taxon>Ascomycota</taxon>
        <taxon>Pezizomycotina</taxon>
        <taxon>Sordariomycetes</taxon>
        <taxon>Sordariomycetidae</taxon>
        <taxon>Sordariales</taxon>
        <taxon>Lasiosphaeriaceae</taxon>
        <taxon>Lasiosphaeris</taxon>
    </lineage>
</organism>
<reference evidence="2" key="1">
    <citation type="submission" date="2023-06" db="EMBL/GenBank/DDBJ databases">
        <title>Genome-scale phylogeny and comparative genomics of the fungal order Sordariales.</title>
        <authorList>
            <consortium name="Lawrence Berkeley National Laboratory"/>
            <person name="Hensen N."/>
            <person name="Bonometti L."/>
            <person name="Westerberg I."/>
            <person name="Brannstrom I.O."/>
            <person name="Guillou S."/>
            <person name="Cros-Aarteil S."/>
            <person name="Calhoun S."/>
            <person name="Haridas S."/>
            <person name="Kuo A."/>
            <person name="Mondo S."/>
            <person name="Pangilinan J."/>
            <person name="Riley R."/>
            <person name="Labutti K."/>
            <person name="Andreopoulos B."/>
            <person name="Lipzen A."/>
            <person name="Chen C."/>
            <person name="Yanf M."/>
            <person name="Daum C."/>
            <person name="Ng V."/>
            <person name="Clum A."/>
            <person name="Steindorff A."/>
            <person name="Ohm R."/>
            <person name="Martin F."/>
            <person name="Silar P."/>
            <person name="Natvig D."/>
            <person name="Lalanne C."/>
            <person name="Gautier V."/>
            <person name="Ament-Velasquez S.L."/>
            <person name="Kruys A."/>
            <person name="Hutchinson M.I."/>
            <person name="Powell A.J."/>
            <person name="Barry K."/>
            <person name="Miller A.N."/>
            <person name="Grigoriev I.V."/>
            <person name="Debuchy R."/>
            <person name="Gladieux P."/>
            <person name="Thoren M.H."/>
            <person name="Johannesson H."/>
        </authorList>
    </citation>
    <scope>NUCLEOTIDE SEQUENCE</scope>
    <source>
        <strain evidence="2">SMH4607-1</strain>
    </source>
</reference>
<evidence type="ECO:0000256" key="1">
    <source>
        <dbReference type="SAM" id="SignalP"/>
    </source>
</evidence>
<dbReference type="EMBL" id="JAUKUA010000003">
    <property type="protein sequence ID" value="KAK0719309.1"/>
    <property type="molecule type" value="Genomic_DNA"/>
</dbReference>
<keyword evidence="1" id="KW-0732">Signal</keyword>
<accession>A0AA40ANX0</accession>
<evidence type="ECO:0000313" key="3">
    <source>
        <dbReference type="Proteomes" id="UP001172102"/>
    </source>
</evidence>